<evidence type="ECO:0000313" key="2">
    <source>
        <dbReference type="Proteomes" id="UP000199515"/>
    </source>
</evidence>
<dbReference type="Proteomes" id="UP000199515">
    <property type="component" value="Unassembled WGS sequence"/>
</dbReference>
<keyword evidence="2" id="KW-1185">Reference proteome</keyword>
<dbReference type="OrthoDB" id="3872623at2"/>
<dbReference type="RefSeq" id="WP_091294332.1">
    <property type="nucleotide sequence ID" value="NZ_FNON01000007.1"/>
</dbReference>
<reference evidence="1 2" key="1">
    <citation type="submission" date="2016-10" db="EMBL/GenBank/DDBJ databases">
        <authorList>
            <person name="de Groot N.N."/>
        </authorList>
    </citation>
    <scope>NUCLEOTIDE SEQUENCE [LARGE SCALE GENOMIC DNA]</scope>
    <source>
        <strain evidence="1 2">CPCC 202699</strain>
    </source>
</reference>
<dbReference type="AlphaFoldDB" id="A0A1H3MVP5"/>
<evidence type="ECO:0000313" key="1">
    <source>
        <dbReference type="EMBL" id="SDY80603.1"/>
    </source>
</evidence>
<proteinExistence type="predicted"/>
<accession>A0A1H3MVP5</accession>
<sequence>MPLDPTADPGRRAWLPCPNCAHGTDCHEGNCTEHWQFLLANRATVLHLQCPSCTHLWSHDTRKSA</sequence>
<name>A0A1H3MVP5_9PSEU</name>
<dbReference type="STRING" id="589385.SAMN05421504_10719"/>
<gene>
    <name evidence="1" type="ORF">SAMN05421504_10719</name>
</gene>
<organism evidence="1 2">
    <name type="scientific">Amycolatopsis xylanica</name>
    <dbReference type="NCBI Taxonomy" id="589385"/>
    <lineage>
        <taxon>Bacteria</taxon>
        <taxon>Bacillati</taxon>
        <taxon>Actinomycetota</taxon>
        <taxon>Actinomycetes</taxon>
        <taxon>Pseudonocardiales</taxon>
        <taxon>Pseudonocardiaceae</taxon>
        <taxon>Amycolatopsis</taxon>
    </lineage>
</organism>
<dbReference type="EMBL" id="FNON01000007">
    <property type="protein sequence ID" value="SDY80603.1"/>
    <property type="molecule type" value="Genomic_DNA"/>
</dbReference>
<protein>
    <submittedName>
        <fullName evidence="1">Uncharacterized protein</fullName>
    </submittedName>
</protein>